<evidence type="ECO:0000256" key="12">
    <source>
        <dbReference type="ARBA" id="ARBA00047880"/>
    </source>
</evidence>
<evidence type="ECO:0000256" key="2">
    <source>
        <dbReference type="ARBA" id="ARBA00005201"/>
    </source>
</evidence>
<dbReference type="RefSeq" id="WP_013172723.1">
    <property type="nucleotide sequence ID" value="NC_014219.1"/>
</dbReference>
<evidence type="ECO:0000313" key="16">
    <source>
        <dbReference type="EMBL" id="ADH99299.1"/>
    </source>
</evidence>
<evidence type="ECO:0000256" key="10">
    <source>
        <dbReference type="ARBA" id="ARBA00022840"/>
    </source>
</evidence>
<dbReference type="GO" id="GO:0003919">
    <property type="term" value="F:FMN adenylyltransferase activity"/>
    <property type="evidence" value="ECO:0007669"/>
    <property type="project" value="UniProtKB-UniRule"/>
</dbReference>
<dbReference type="EC" id="2.7.7.2" evidence="14"/>
<dbReference type="PANTHER" id="PTHR22749:SF6">
    <property type="entry name" value="RIBOFLAVIN KINASE"/>
    <property type="match status" value="1"/>
</dbReference>
<dbReference type="KEGG" id="bse:Bsel_1792"/>
<name>D6XU13_BACIE</name>
<dbReference type="AlphaFoldDB" id="D6XU13"/>
<evidence type="ECO:0000256" key="3">
    <source>
        <dbReference type="ARBA" id="ARBA00022630"/>
    </source>
</evidence>
<dbReference type="GO" id="GO:0009398">
    <property type="term" value="P:FMN biosynthetic process"/>
    <property type="evidence" value="ECO:0007669"/>
    <property type="project" value="UniProtKB-UniRule"/>
</dbReference>
<dbReference type="GO" id="GO:0006747">
    <property type="term" value="P:FAD biosynthetic process"/>
    <property type="evidence" value="ECO:0007669"/>
    <property type="project" value="UniProtKB-UniRule"/>
</dbReference>
<gene>
    <name evidence="16" type="ordered locus">Bsel_1792</name>
</gene>
<evidence type="ECO:0000256" key="11">
    <source>
        <dbReference type="ARBA" id="ARBA00023268"/>
    </source>
</evidence>
<keyword evidence="10 14" id="KW-0067">ATP-binding</keyword>
<dbReference type="FunFam" id="3.40.50.620:FF:000021">
    <property type="entry name" value="Riboflavin biosynthesis protein"/>
    <property type="match status" value="1"/>
</dbReference>
<keyword evidence="5 14" id="KW-0808">Transferase</keyword>
<comment type="similarity">
    <text evidence="14">Belongs to the ribF family.</text>
</comment>
<keyword evidence="3 14" id="KW-0285">Flavoprotein</keyword>
<keyword evidence="6 14" id="KW-0548">Nucleotidyltransferase</keyword>
<dbReference type="EMBL" id="CP001791">
    <property type="protein sequence ID" value="ADH99299.1"/>
    <property type="molecule type" value="Genomic_DNA"/>
</dbReference>
<comment type="pathway">
    <text evidence="2 14">Cofactor biosynthesis; FMN biosynthesis; FMN from riboflavin (ATP route): step 1/1.</text>
</comment>
<accession>D6XU13</accession>
<dbReference type="CDD" id="cd02064">
    <property type="entry name" value="FAD_synthetase_N"/>
    <property type="match status" value="1"/>
</dbReference>
<dbReference type="InterPro" id="IPR023468">
    <property type="entry name" value="Riboflavin_kinase"/>
</dbReference>
<sequence>MEIIRMKHPQRGLNLPQLAVALGFFDGVHKGHQKVIEMAKEKAGELGVKSGVMTFYPHPKEVLRPETAKEVKYLSAIEDKAELIGFSGVDYLIIVEFDPRFADLSPQQFVDQYLIGQNIVHVVAGFDYTYGRMGKGTMETLPFHSRGMLTQTIVKKVASTKEKISSTSIRTALVKGDIRKVNDYLGRLYTLSGNVEHGEKRGRTIGFPTANVSVDDKTLTPAPGVYAVTANVEGDSFEYTGICNIGFKPTFHDEKPDAPVLEIHLFDFSKTIYDTHITVYFHDFVRGEVKFSGVDELVDQIKKDVDQVKTFFSDRVT</sequence>
<dbReference type="EC" id="2.7.1.26" evidence="14"/>
<dbReference type="InterPro" id="IPR002606">
    <property type="entry name" value="Riboflavin_kinase_bac"/>
</dbReference>
<dbReference type="SUPFAM" id="SSF82114">
    <property type="entry name" value="Riboflavin kinase-like"/>
    <property type="match status" value="1"/>
</dbReference>
<dbReference type="PANTHER" id="PTHR22749">
    <property type="entry name" value="RIBOFLAVIN KINASE/FMN ADENYLYLTRANSFERASE"/>
    <property type="match status" value="1"/>
</dbReference>
<dbReference type="InterPro" id="IPR014729">
    <property type="entry name" value="Rossmann-like_a/b/a_fold"/>
</dbReference>
<dbReference type="HOGENOM" id="CLU_048437_0_2_9"/>
<dbReference type="UniPathway" id="UPA00276">
    <property type="reaction ID" value="UER00406"/>
</dbReference>
<dbReference type="GO" id="GO:0009231">
    <property type="term" value="P:riboflavin biosynthetic process"/>
    <property type="evidence" value="ECO:0007669"/>
    <property type="project" value="InterPro"/>
</dbReference>
<keyword evidence="8 14" id="KW-0418">Kinase</keyword>
<evidence type="ECO:0000256" key="6">
    <source>
        <dbReference type="ARBA" id="ARBA00022695"/>
    </source>
</evidence>
<feature type="domain" description="Riboflavin kinase" evidence="15">
    <location>
        <begin position="184"/>
        <end position="313"/>
    </location>
</feature>
<proteinExistence type="inferred from homology"/>
<dbReference type="InterPro" id="IPR015865">
    <property type="entry name" value="Riboflavin_kinase_bac/euk"/>
</dbReference>
<dbReference type="UniPathway" id="UPA00277">
    <property type="reaction ID" value="UER00407"/>
</dbReference>
<dbReference type="Gene3D" id="2.40.30.30">
    <property type="entry name" value="Riboflavin kinase-like"/>
    <property type="match status" value="1"/>
</dbReference>
<evidence type="ECO:0000259" key="15">
    <source>
        <dbReference type="SMART" id="SM00904"/>
    </source>
</evidence>
<evidence type="ECO:0000256" key="9">
    <source>
        <dbReference type="ARBA" id="ARBA00022827"/>
    </source>
</evidence>
<evidence type="ECO:0000256" key="4">
    <source>
        <dbReference type="ARBA" id="ARBA00022643"/>
    </source>
</evidence>
<dbReference type="GO" id="GO:0008531">
    <property type="term" value="F:riboflavin kinase activity"/>
    <property type="evidence" value="ECO:0007669"/>
    <property type="project" value="UniProtKB-UniRule"/>
</dbReference>
<dbReference type="OrthoDB" id="9803667at2"/>
<keyword evidence="7 14" id="KW-0547">Nucleotide-binding</keyword>
<evidence type="ECO:0000256" key="5">
    <source>
        <dbReference type="ARBA" id="ARBA00022679"/>
    </source>
</evidence>
<evidence type="ECO:0000256" key="8">
    <source>
        <dbReference type="ARBA" id="ARBA00022777"/>
    </source>
</evidence>
<dbReference type="eggNOG" id="COG0196">
    <property type="taxonomic scope" value="Bacteria"/>
</dbReference>
<keyword evidence="17" id="KW-1185">Reference proteome</keyword>
<dbReference type="NCBIfam" id="TIGR00125">
    <property type="entry name" value="cyt_tran_rel"/>
    <property type="match status" value="1"/>
</dbReference>
<dbReference type="PIRSF" id="PIRSF004491">
    <property type="entry name" value="FAD_Synth"/>
    <property type="match status" value="1"/>
</dbReference>
<evidence type="ECO:0000256" key="13">
    <source>
        <dbReference type="ARBA" id="ARBA00049494"/>
    </source>
</evidence>
<dbReference type="NCBIfam" id="TIGR00083">
    <property type="entry name" value="ribF"/>
    <property type="match status" value="1"/>
</dbReference>
<dbReference type="SMART" id="SM00904">
    <property type="entry name" value="Flavokinase"/>
    <property type="match status" value="1"/>
</dbReference>
<dbReference type="STRING" id="439292.Bsel_1792"/>
<dbReference type="Pfam" id="PF06574">
    <property type="entry name" value="FAD_syn"/>
    <property type="match status" value="1"/>
</dbReference>
<organism evidence="16 17">
    <name type="scientific">Bacillus selenitireducens (strain ATCC 700615 / DSM 15326 / MLS10)</name>
    <dbReference type="NCBI Taxonomy" id="439292"/>
    <lineage>
        <taxon>Bacteria</taxon>
        <taxon>Bacillati</taxon>
        <taxon>Bacillota</taxon>
        <taxon>Bacilli</taxon>
        <taxon>Bacillales</taxon>
        <taxon>Bacillaceae</taxon>
        <taxon>Salisediminibacterium</taxon>
    </lineage>
</organism>
<keyword evidence="9 14" id="KW-0274">FAD</keyword>
<dbReference type="SUPFAM" id="SSF52374">
    <property type="entry name" value="Nucleotidylyl transferase"/>
    <property type="match status" value="1"/>
</dbReference>
<evidence type="ECO:0000256" key="1">
    <source>
        <dbReference type="ARBA" id="ARBA00004726"/>
    </source>
</evidence>
<dbReference type="InterPro" id="IPR023465">
    <property type="entry name" value="Riboflavin_kinase_dom_sf"/>
</dbReference>
<evidence type="ECO:0000313" key="17">
    <source>
        <dbReference type="Proteomes" id="UP000000271"/>
    </source>
</evidence>
<comment type="catalytic activity">
    <reaction evidence="13 14">
        <text>FMN + ATP + H(+) = FAD + diphosphate</text>
        <dbReference type="Rhea" id="RHEA:17237"/>
        <dbReference type="ChEBI" id="CHEBI:15378"/>
        <dbReference type="ChEBI" id="CHEBI:30616"/>
        <dbReference type="ChEBI" id="CHEBI:33019"/>
        <dbReference type="ChEBI" id="CHEBI:57692"/>
        <dbReference type="ChEBI" id="CHEBI:58210"/>
        <dbReference type="EC" id="2.7.7.2"/>
    </reaction>
</comment>
<reference evidence="16" key="1">
    <citation type="submission" date="2009-10" db="EMBL/GenBank/DDBJ databases">
        <title>Complete sequence of Bacillus selenitireducens MLS10.</title>
        <authorList>
            <consortium name="US DOE Joint Genome Institute"/>
            <person name="Lucas S."/>
            <person name="Copeland A."/>
            <person name="Lapidus A."/>
            <person name="Glavina del Rio T."/>
            <person name="Dalin E."/>
            <person name="Tice H."/>
            <person name="Bruce D."/>
            <person name="Goodwin L."/>
            <person name="Pitluck S."/>
            <person name="Sims D."/>
            <person name="Brettin T."/>
            <person name="Detter J.C."/>
            <person name="Han C."/>
            <person name="Larimer F."/>
            <person name="Land M."/>
            <person name="Hauser L."/>
            <person name="Kyrpides N."/>
            <person name="Ovchinnikova G."/>
            <person name="Stolz J."/>
        </authorList>
    </citation>
    <scope>NUCLEOTIDE SEQUENCE [LARGE SCALE GENOMIC DNA]</scope>
    <source>
        <strain evidence="16">MLS10</strain>
    </source>
</reference>
<evidence type="ECO:0000256" key="14">
    <source>
        <dbReference type="PIRNR" id="PIRNR004491"/>
    </source>
</evidence>
<dbReference type="Pfam" id="PF01687">
    <property type="entry name" value="Flavokinase"/>
    <property type="match status" value="1"/>
</dbReference>
<keyword evidence="4 14" id="KW-0288">FMN</keyword>
<keyword evidence="11" id="KW-0511">Multifunctional enzyme</keyword>
<evidence type="ECO:0000256" key="7">
    <source>
        <dbReference type="ARBA" id="ARBA00022741"/>
    </source>
</evidence>
<dbReference type="Proteomes" id="UP000000271">
    <property type="component" value="Chromosome"/>
</dbReference>
<dbReference type="GO" id="GO:0005524">
    <property type="term" value="F:ATP binding"/>
    <property type="evidence" value="ECO:0007669"/>
    <property type="project" value="UniProtKB-UniRule"/>
</dbReference>
<dbReference type="InterPro" id="IPR004821">
    <property type="entry name" value="Cyt_trans-like"/>
</dbReference>
<dbReference type="InterPro" id="IPR015864">
    <property type="entry name" value="FAD_synthase"/>
</dbReference>
<dbReference type="Gene3D" id="3.40.50.620">
    <property type="entry name" value="HUPs"/>
    <property type="match status" value="1"/>
</dbReference>
<comment type="pathway">
    <text evidence="1 14">Cofactor biosynthesis; FAD biosynthesis; FAD from FMN: step 1/1.</text>
</comment>
<protein>
    <recommendedName>
        <fullName evidence="14">Riboflavin biosynthesis protein</fullName>
    </recommendedName>
    <domain>
        <recommendedName>
            <fullName evidence="14">Riboflavin kinase</fullName>
            <ecNumber evidence="14">2.7.1.26</ecNumber>
        </recommendedName>
        <alternativeName>
            <fullName evidence="14">Flavokinase</fullName>
        </alternativeName>
    </domain>
    <domain>
        <recommendedName>
            <fullName evidence="14">FMN adenylyltransferase</fullName>
            <ecNumber evidence="14">2.7.7.2</ecNumber>
        </recommendedName>
        <alternativeName>
            <fullName evidence="14">FAD pyrophosphorylase</fullName>
        </alternativeName>
        <alternativeName>
            <fullName evidence="14">FAD synthase</fullName>
        </alternativeName>
    </domain>
</protein>
<comment type="catalytic activity">
    <reaction evidence="12 14">
        <text>riboflavin + ATP = FMN + ADP + H(+)</text>
        <dbReference type="Rhea" id="RHEA:14357"/>
        <dbReference type="ChEBI" id="CHEBI:15378"/>
        <dbReference type="ChEBI" id="CHEBI:30616"/>
        <dbReference type="ChEBI" id="CHEBI:57986"/>
        <dbReference type="ChEBI" id="CHEBI:58210"/>
        <dbReference type="ChEBI" id="CHEBI:456216"/>
        <dbReference type="EC" id="2.7.1.26"/>
    </reaction>
</comment>